<dbReference type="InterPro" id="IPR047130">
    <property type="entry name" value="7TM_GPCR_Srsx_nematod"/>
</dbReference>
<gene>
    <name evidence="6" type="ORF">L3Y34_003712</name>
</gene>
<feature type="transmembrane region" description="Helical" evidence="5">
    <location>
        <begin position="109"/>
        <end position="133"/>
    </location>
</feature>
<dbReference type="SMART" id="SM01381">
    <property type="entry name" value="7TM_GPCR_Srsx"/>
    <property type="match status" value="1"/>
</dbReference>
<sequence length="268" mass="31013">MISEETYQIHRIIIYCIVLFFEIFGLFGNLNLIVLTIRKKSLRTKYGYILCTLATIHTLCLLYELVCMGFGVAATFYSYDIRRKTCFLAIFPYMCNPPSSLNPIVKAKWYYFMLLFTILTVVFYTIACILIYYKAHRHSSDLRYIERKALKTLKLLIFLFVMFRFITITIATTLMALGVDKKIIELVQNYNIIAGITTYSQNAYVCYFRSSEYRTLLSEQISMIHPKLGAMLPKLSAQSSVNGQQWIVSGVSIITTNPLKPQKRAHLK</sequence>
<organism evidence="6 7">
    <name type="scientific">Caenorhabditis briggsae</name>
    <dbReference type="NCBI Taxonomy" id="6238"/>
    <lineage>
        <taxon>Eukaryota</taxon>
        <taxon>Metazoa</taxon>
        <taxon>Ecdysozoa</taxon>
        <taxon>Nematoda</taxon>
        <taxon>Chromadorea</taxon>
        <taxon>Rhabditida</taxon>
        <taxon>Rhabditina</taxon>
        <taxon>Rhabditomorpha</taxon>
        <taxon>Rhabditoidea</taxon>
        <taxon>Rhabditidae</taxon>
        <taxon>Peloderinae</taxon>
        <taxon>Caenorhabditis</taxon>
    </lineage>
</organism>
<dbReference type="SUPFAM" id="SSF81321">
    <property type="entry name" value="Family A G protein-coupled receptor-like"/>
    <property type="match status" value="1"/>
</dbReference>
<reference evidence="6 7" key="1">
    <citation type="submission" date="2022-05" db="EMBL/GenBank/DDBJ databases">
        <title>Chromosome-level reference genomes for two strains of Caenorhabditis briggsae: an improved platform for comparative genomics.</title>
        <authorList>
            <person name="Stevens L."/>
            <person name="Andersen E.C."/>
        </authorList>
    </citation>
    <scope>NUCLEOTIDE SEQUENCE [LARGE SCALE GENOMIC DNA]</scope>
    <source>
        <strain evidence="6">QX1410_ONT</strain>
        <tissue evidence="6">Whole-organism</tissue>
    </source>
</reference>
<dbReference type="InterPro" id="IPR000276">
    <property type="entry name" value="GPCR_Rhodpsn"/>
</dbReference>
<evidence type="ECO:0000256" key="4">
    <source>
        <dbReference type="ARBA" id="ARBA00023136"/>
    </source>
</evidence>
<evidence type="ECO:0000256" key="2">
    <source>
        <dbReference type="ARBA" id="ARBA00022692"/>
    </source>
</evidence>
<dbReference type="PANTHER" id="PTHR23360:SF67">
    <property type="entry name" value="G-PROTEIN COUPLED RECEPTORS FAMILY 1 PROFILE DOMAIN-CONTAINING PROTEIN"/>
    <property type="match status" value="1"/>
</dbReference>
<dbReference type="Pfam" id="PF10320">
    <property type="entry name" value="7TM_GPCR_Srsx"/>
    <property type="match status" value="1"/>
</dbReference>
<dbReference type="EMBL" id="CP090894">
    <property type="protein sequence ID" value="ULT94425.1"/>
    <property type="molecule type" value="Genomic_DNA"/>
</dbReference>
<feature type="transmembrane region" description="Helical" evidence="5">
    <location>
        <begin position="46"/>
        <end position="79"/>
    </location>
</feature>
<keyword evidence="4 5" id="KW-0472">Membrane</keyword>
<evidence type="ECO:0000256" key="1">
    <source>
        <dbReference type="ARBA" id="ARBA00004370"/>
    </source>
</evidence>
<dbReference type="GO" id="GO:0016020">
    <property type="term" value="C:membrane"/>
    <property type="evidence" value="ECO:0007669"/>
    <property type="project" value="UniProtKB-SubCell"/>
</dbReference>
<feature type="transmembrane region" description="Helical" evidence="5">
    <location>
        <begin position="153"/>
        <end position="179"/>
    </location>
</feature>
<keyword evidence="3 5" id="KW-1133">Transmembrane helix</keyword>
<dbReference type="GO" id="GO:0004930">
    <property type="term" value="F:G protein-coupled receptor activity"/>
    <property type="evidence" value="ECO:0007669"/>
    <property type="project" value="InterPro"/>
</dbReference>
<evidence type="ECO:0000313" key="7">
    <source>
        <dbReference type="Proteomes" id="UP000827892"/>
    </source>
</evidence>
<keyword evidence="2 5" id="KW-0812">Transmembrane</keyword>
<name>A0AAE9AGI3_CAEBR</name>
<dbReference type="AlphaFoldDB" id="A0AAE9AGI3"/>
<protein>
    <recommendedName>
        <fullName evidence="8">G-protein coupled receptors family 1 profile domain-containing protein</fullName>
    </recommendedName>
</protein>
<dbReference type="InterPro" id="IPR019424">
    <property type="entry name" value="7TM_GPCR_Srsx"/>
</dbReference>
<accession>A0AAE9AGI3</accession>
<dbReference type="Gene3D" id="1.20.1070.10">
    <property type="entry name" value="Rhodopsin 7-helix transmembrane proteins"/>
    <property type="match status" value="1"/>
</dbReference>
<comment type="subcellular location">
    <subcellularLocation>
        <location evidence="1">Membrane</location>
    </subcellularLocation>
</comment>
<feature type="transmembrane region" description="Helical" evidence="5">
    <location>
        <begin position="12"/>
        <end position="34"/>
    </location>
</feature>
<proteinExistence type="predicted"/>
<dbReference type="Proteomes" id="UP000827892">
    <property type="component" value="Chromosome IV"/>
</dbReference>
<evidence type="ECO:0008006" key="8">
    <source>
        <dbReference type="Google" id="ProtNLM"/>
    </source>
</evidence>
<evidence type="ECO:0000256" key="3">
    <source>
        <dbReference type="ARBA" id="ARBA00022989"/>
    </source>
</evidence>
<dbReference type="PANTHER" id="PTHR23360">
    <property type="entry name" value="G-PROTEIN COUPLED RECEPTORS FAMILY 1 PROFILE DOMAIN-CONTAINING PROTEIN-RELATED"/>
    <property type="match status" value="1"/>
</dbReference>
<evidence type="ECO:0000313" key="6">
    <source>
        <dbReference type="EMBL" id="ULT94425.1"/>
    </source>
</evidence>
<evidence type="ECO:0000256" key="5">
    <source>
        <dbReference type="SAM" id="Phobius"/>
    </source>
</evidence>